<evidence type="ECO:0000256" key="1">
    <source>
        <dbReference type="SAM" id="MobiDB-lite"/>
    </source>
</evidence>
<feature type="compositionally biased region" description="Basic residues" evidence="1">
    <location>
        <begin position="149"/>
        <end position="162"/>
    </location>
</feature>
<organism evidence="2 3">
    <name type="scientific">Zea mays</name>
    <name type="common">Maize</name>
    <dbReference type="NCBI Taxonomy" id="4577"/>
    <lineage>
        <taxon>Eukaryota</taxon>
        <taxon>Viridiplantae</taxon>
        <taxon>Streptophyta</taxon>
        <taxon>Embryophyta</taxon>
        <taxon>Tracheophyta</taxon>
        <taxon>Spermatophyta</taxon>
        <taxon>Magnoliopsida</taxon>
        <taxon>Liliopsida</taxon>
        <taxon>Poales</taxon>
        <taxon>Poaceae</taxon>
        <taxon>PACMAD clade</taxon>
        <taxon>Panicoideae</taxon>
        <taxon>Andropogonodae</taxon>
        <taxon>Andropogoneae</taxon>
        <taxon>Tripsacinae</taxon>
        <taxon>Zea</taxon>
    </lineage>
</organism>
<sequence length="218" mass="22800">MVYLKKKQNLINQKDRAWTTGRCEKGAGAAAASFRPSGITREGRRSPTPRPPTTAESTRPAHLLGGCGGGRRGGSDGRRSGGGARPAAARGRGGHAAERAAGRPVAAAGAAEVARLPHVVVVEVAELGLPAAAPRARQRLGAGTPSRGRLLRGRGRGRGRRRRKGRLWRRVVALVRPAFLRVGGLDDLAEQLEPRGVGVREVGGHGWSGRRGPGWVGG</sequence>
<reference evidence="2" key="2">
    <citation type="submission" date="2019-07" db="EMBL/GenBank/DDBJ databases">
        <authorList>
            <person name="Seetharam A."/>
            <person name="Woodhouse M."/>
            <person name="Cannon E."/>
        </authorList>
    </citation>
    <scope>NUCLEOTIDE SEQUENCE [LARGE SCALE GENOMIC DNA]</scope>
    <source>
        <strain evidence="2">cv. B73</strain>
    </source>
</reference>
<dbReference type="Proteomes" id="UP000007305">
    <property type="component" value="Chromosome 3"/>
</dbReference>
<feature type="region of interest" description="Disordered" evidence="1">
    <location>
        <begin position="27"/>
        <end position="100"/>
    </location>
</feature>
<reference evidence="2" key="3">
    <citation type="submission" date="2021-05" db="UniProtKB">
        <authorList>
            <consortium name="EnsemblPlants"/>
        </authorList>
    </citation>
    <scope>IDENTIFICATION</scope>
    <source>
        <strain evidence="2">cv. B73</strain>
    </source>
</reference>
<proteinExistence type="predicted"/>
<evidence type="ECO:0000313" key="3">
    <source>
        <dbReference type="Proteomes" id="UP000007305"/>
    </source>
</evidence>
<reference evidence="3" key="1">
    <citation type="submission" date="2015-12" db="EMBL/GenBank/DDBJ databases">
        <title>Update maize B73 reference genome by single molecule sequencing technologies.</title>
        <authorList>
            <consortium name="Maize Genome Sequencing Project"/>
            <person name="Ware D."/>
        </authorList>
    </citation>
    <scope>NUCLEOTIDE SEQUENCE [LARGE SCALE GENOMIC DNA]</scope>
    <source>
        <strain evidence="3">cv. B73</strain>
    </source>
</reference>
<protein>
    <submittedName>
        <fullName evidence="2">Uncharacterized protein</fullName>
    </submittedName>
</protein>
<dbReference type="AlphaFoldDB" id="A0A804NFF2"/>
<dbReference type="Gramene" id="Zm00001eb157110_T001">
    <property type="protein sequence ID" value="Zm00001eb157110_P001"/>
    <property type="gene ID" value="Zm00001eb157110"/>
</dbReference>
<keyword evidence="3" id="KW-1185">Reference proteome</keyword>
<feature type="region of interest" description="Disordered" evidence="1">
    <location>
        <begin position="136"/>
        <end position="162"/>
    </location>
</feature>
<dbReference type="EnsemblPlants" id="Zm00001eb157110_T001">
    <property type="protein sequence ID" value="Zm00001eb157110_P001"/>
    <property type="gene ID" value="Zm00001eb157110"/>
</dbReference>
<accession>A0A804NFF2</accession>
<dbReference type="InParanoid" id="A0A804NFF2"/>
<evidence type="ECO:0000313" key="2">
    <source>
        <dbReference type="EnsemblPlants" id="Zm00001eb157110_P001"/>
    </source>
</evidence>
<name>A0A804NFF2_MAIZE</name>